<accession>A0A0B7ARA2</accession>
<feature type="compositionally biased region" description="Polar residues" evidence="1">
    <location>
        <begin position="49"/>
        <end position="61"/>
    </location>
</feature>
<protein>
    <submittedName>
        <fullName evidence="2">Uncharacterized protein</fullName>
    </submittedName>
</protein>
<dbReference type="AlphaFoldDB" id="A0A0B7ARA2"/>
<name>A0A0B7ARA2_9EUPU</name>
<feature type="compositionally biased region" description="Acidic residues" evidence="1">
    <location>
        <begin position="32"/>
        <end position="42"/>
    </location>
</feature>
<evidence type="ECO:0000313" key="2">
    <source>
        <dbReference type="EMBL" id="CEK83408.1"/>
    </source>
</evidence>
<evidence type="ECO:0000256" key="1">
    <source>
        <dbReference type="SAM" id="MobiDB-lite"/>
    </source>
</evidence>
<gene>
    <name evidence="2" type="primary">ORF136829</name>
</gene>
<proteinExistence type="predicted"/>
<reference evidence="2" key="1">
    <citation type="submission" date="2014-12" db="EMBL/GenBank/DDBJ databases">
        <title>Insight into the proteome of Arion vulgaris.</title>
        <authorList>
            <person name="Aradska J."/>
            <person name="Bulat T."/>
            <person name="Smidak R."/>
            <person name="Sarate P."/>
            <person name="Gangsoo J."/>
            <person name="Sialana F."/>
            <person name="Bilban M."/>
            <person name="Lubec G."/>
        </authorList>
    </citation>
    <scope>NUCLEOTIDE SEQUENCE</scope>
    <source>
        <tissue evidence="2">Skin</tissue>
    </source>
</reference>
<dbReference type="EMBL" id="HACG01036543">
    <property type="protein sequence ID" value="CEK83408.1"/>
    <property type="molecule type" value="Transcribed_RNA"/>
</dbReference>
<organism evidence="2">
    <name type="scientific">Arion vulgaris</name>
    <dbReference type="NCBI Taxonomy" id="1028688"/>
    <lineage>
        <taxon>Eukaryota</taxon>
        <taxon>Metazoa</taxon>
        <taxon>Spiralia</taxon>
        <taxon>Lophotrochozoa</taxon>
        <taxon>Mollusca</taxon>
        <taxon>Gastropoda</taxon>
        <taxon>Heterobranchia</taxon>
        <taxon>Euthyneura</taxon>
        <taxon>Panpulmonata</taxon>
        <taxon>Eupulmonata</taxon>
        <taxon>Stylommatophora</taxon>
        <taxon>Helicina</taxon>
        <taxon>Arionoidea</taxon>
        <taxon>Arionidae</taxon>
        <taxon>Arion</taxon>
    </lineage>
</organism>
<feature type="region of interest" description="Disordered" evidence="1">
    <location>
        <begin position="1"/>
        <end position="67"/>
    </location>
</feature>
<sequence>MSTYTNSPRRAHDFDGADSSEAEDKKQADANGSDEDTADASETEDKSKNSSNHLASNTGQRTEIKEQMYQDKLAHIKKQIGMLEEGSLPDFSKEQRKLSYSTGRDFGRMRLIKQLKLKEWIQTIRLIVIMLKKNLRKIEKL</sequence>